<name>A0A367R2H4_NOSPU</name>
<sequence>MNPKQLEDSIFEAVSDAIGREWTIEEKQLIQNDSELQSRLKEWLNNSLSDTCWHPDNYKLVQDLNTPSNFNPPTMLKNEEIHIPF</sequence>
<dbReference type="Proteomes" id="UP000252085">
    <property type="component" value="Unassembled WGS sequence"/>
</dbReference>
<protein>
    <submittedName>
        <fullName evidence="1">Uncharacterized protein</fullName>
    </submittedName>
</protein>
<evidence type="ECO:0000313" key="1">
    <source>
        <dbReference type="EMBL" id="RCJ30676.1"/>
    </source>
</evidence>
<accession>A0A367R2H4</accession>
<gene>
    <name evidence="1" type="ORF">A6769_32745</name>
</gene>
<organism evidence="1 2">
    <name type="scientific">Nostoc punctiforme NIES-2108</name>
    <dbReference type="NCBI Taxonomy" id="1356359"/>
    <lineage>
        <taxon>Bacteria</taxon>
        <taxon>Bacillati</taxon>
        <taxon>Cyanobacteriota</taxon>
        <taxon>Cyanophyceae</taxon>
        <taxon>Nostocales</taxon>
        <taxon>Nostocaceae</taxon>
        <taxon>Nostoc</taxon>
    </lineage>
</organism>
<dbReference type="EMBL" id="LXQE01000183">
    <property type="protein sequence ID" value="RCJ30676.1"/>
    <property type="molecule type" value="Genomic_DNA"/>
</dbReference>
<comment type="caution">
    <text evidence="1">The sequence shown here is derived from an EMBL/GenBank/DDBJ whole genome shotgun (WGS) entry which is preliminary data.</text>
</comment>
<dbReference type="AlphaFoldDB" id="A0A367R2H4"/>
<proteinExistence type="predicted"/>
<evidence type="ECO:0000313" key="2">
    <source>
        <dbReference type="Proteomes" id="UP000252085"/>
    </source>
</evidence>
<reference evidence="1 2" key="1">
    <citation type="submission" date="2016-04" db="EMBL/GenBank/DDBJ databases">
        <authorList>
            <person name="Evans L.H."/>
            <person name="Alamgir A."/>
            <person name="Owens N."/>
            <person name="Weber N.D."/>
            <person name="Virtaneva K."/>
            <person name="Barbian K."/>
            <person name="Babar A."/>
            <person name="Rosenke K."/>
        </authorList>
    </citation>
    <scope>NUCLEOTIDE SEQUENCE [LARGE SCALE GENOMIC DNA]</scope>
    <source>
        <strain evidence="1">NIES-2108</strain>
    </source>
</reference>